<dbReference type="InterPro" id="IPR013154">
    <property type="entry name" value="ADH-like_N"/>
</dbReference>
<keyword evidence="5" id="KW-1185">Reference proteome</keyword>
<dbReference type="InterPro" id="IPR036291">
    <property type="entry name" value="NAD(P)-bd_dom_sf"/>
</dbReference>
<dbReference type="Gene3D" id="3.90.180.10">
    <property type="entry name" value="Medium-chain alcohol dehydrogenases, catalytic domain"/>
    <property type="match status" value="1"/>
</dbReference>
<dbReference type="InterPro" id="IPR047122">
    <property type="entry name" value="Trans-enoyl_RdTase-like"/>
</dbReference>
<evidence type="ECO:0000313" key="5">
    <source>
        <dbReference type="Proteomes" id="UP000613401"/>
    </source>
</evidence>
<reference evidence="4" key="2">
    <citation type="submission" date="2020-03" db="EMBL/GenBank/DDBJ databases">
        <authorList>
            <person name="Fu F.-F."/>
            <person name="Chen J."/>
        </authorList>
    </citation>
    <scope>NUCLEOTIDE SEQUENCE</scope>
    <source>
        <strain evidence="4">Lc1</strain>
    </source>
</reference>
<dbReference type="Proteomes" id="UP000613401">
    <property type="component" value="Unassembled WGS sequence"/>
</dbReference>
<comment type="caution">
    <text evidence="4">The sequence shown here is derived from an EMBL/GenBank/DDBJ whole genome shotgun (WGS) entry which is preliminary data.</text>
</comment>
<dbReference type="GeneID" id="69008304"/>
<evidence type="ECO:0000256" key="1">
    <source>
        <dbReference type="ARBA" id="ARBA00008072"/>
    </source>
</evidence>
<comment type="similarity">
    <text evidence="1">Belongs to the zinc-containing alcohol dehydrogenase family.</text>
</comment>
<evidence type="ECO:0000259" key="3">
    <source>
        <dbReference type="Pfam" id="PF08240"/>
    </source>
</evidence>
<dbReference type="SUPFAM" id="SSF51735">
    <property type="entry name" value="NAD(P)-binding Rossmann-fold domains"/>
    <property type="match status" value="1"/>
</dbReference>
<reference evidence="4" key="1">
    <citation type="journal article" date="2020" name="Phytopathology">
        <title>Genome sequence and comparative analysis of Colletotrichum gloeosporioides isolated from Liriodendron leaves.</title>
        <authorList>
            <person name="Fu F.F."/>
            <person name="Hao Z."/>
            <person name="Wang P."/>
            <person name="Lu Y."/>
            <person name="Xue L.J."/>
            <person name="Wei G."/>
            <person name="Tian Y."/>
            <person name="Baishi H."/>
            <person name="Xu H."/>
            <person name="Shi J."/>
            <person name="Cheng T."/>
            <person name="Wang G."/>
            <person name="Yi Y."/>
            <person name="Chen J."/>
        </authorList>
    </citation>
    <scope>NUCLEOTIDE SEQUENCE</scope>
    <source>
        <strain evidence="4">Lc1</strain>
    </source>
</reference>
<evidence type="ECO:0000256" key="2">
    <source>
        <dbReference type="ARBA" id="ARBA00023002"/>
    </source>
</evidence>
<proteinExistence type="inferred from homology"/>
<dbReference type="PANTHER" id="PTHR45348">
    <property type="entry name" value="HYPOTHETICAL OXIDOREDUCTASE (EUROFUNG)"/>
    <property type="match status" value="1"/>
</dbReference>
<evidence type="ECO:0000313" key="4">
    <source>
        <dbReference type="EMBL" id="KAF3799031.1"/>
    </source>
</evidence>
<keyword evidence="2" id="KW-0560">Oxidoreductase</keyword>
<name>A0A8H4C7X4_COLGL</name>
<dbReference type="GO" id="GO:0016651">
    <property type="term" value="F:oxidoreductase activity, acting on NAD(P)H"/>
    <property type="evidence" value="ECO:0007669"/>
    <property type="project" value="InterPro"/>
</dbReference>
<organism evidence="4 5">
    <name type="scientific">Colletotrichum gloeosporioides</name>
    <name type="common">Anthracnose fungus</name>
    <name type="synonym">Glomerella cingulata</name>
    <dbReference type="NCBI Taxonomy" id="474922"/>
    <lineage>
        <taxon>Eukaryota</taxon>
        <taxon>Fungi</taxon>
        <taxon>Dikarya</taxon>
        <taxon>Ascomycota</taxon>
        <taxon>Pezizomycotina</taxon>
        <taxon>Sordariomycetes</taxon>
        <taxon>Hypocreomycetidae</taxon>
        <taxon>Glomerellales</taxon>
        <taxon>Glomerellaceae</taxon>
        <taxon>Colletotrichum</taxon>
        <taxon>Colletotrichum gloeosporioides species complex</taxon>
    </lineage>
</organism>
<dbReference type="AlphaFoldDB" id="A0A8H4C7X4"/>
<sequence>MPHSAAVIPAATTPLVVQDVETPQPGSHELLIKNEFIALVPIDAKLAKLGVFPIPYPAILGTSYGGIVAAVGPNVTDFKVGDKVASAKTAGAEGNKFGAFQKQVIARDVTTSKLPASVDFSGPVGLIGNFSTVIGLFNEHLGLHKPDAHSKAPPNGKKILVYGGTSSFGSLSVQYLAQAGYDVVTTTSPRHKSLVAKLGAVKVIDHTQSSDAVIKALNAEGPYDYVVDSISLPDTIKITGGVLGAQGGGKIYALLPPFGPDDLPAGVTREFGSWSAPLGEEKHAGLLKWAFNTYFPQAIAENKLIPLPTQKIDGGLGALNEALDILNKGVSGLKVVVNPQE</sequence>
<dbReference type="InterPro" id="IPR011032">
    <property type="entry name" value="GroES-like_sf"/>
</dbReference>
<dbReference type="Pfam" id="PF08240">
    <property type="entry name" value="ADH_N"/>
    <property type="match status" value="1"/>
</dbReference>
<feature type="domain" description="Alcohol dehydrogenase-like N-terminal" evidence="3">
    <location>
        <begin position="27"/>
        <end position="115"/>
    </location>
</feature>
<protein>
    <submittedName>
        <fullName evidence="4">Dehydrogenase orsE</fullName>
    </submittedName>
</protein>
<dbReference type="PANTHER" id="PTHR45348:SF2">
    <property type="entry name" value="ZINC-TYPE ALCOHOL DEHYDROGENASE-LIKE PROTEIN C2E1P3.01"/>
    <property type="match status" value="1"/>
</dbReference>
<dbReference type="SUPFAM" id="SSF50129">
    <property type="entry name" value="GroES-like"/>
    <property type="match status" value="1"/>
</dbReference>
<dbReference type="CDD" id="cd08249">
    <property type="entry name" value="enoyl_reductase_like"/>
    <property type="match status" value="1"/>
</dbReference>
<accession>A0A8H4C7X4</accession>
<gene>
    <name evidence="4" type="ORF">GCG54_00001134</name>
</gene>
<dbReference type="EMBL" id="WVTB01000088">
    <property type="protein sequence ID" value="KAF3799031.1"/>
    <property type="molecule type" value="Genomic_DNA"/>
</dbReference>
<dbReference type="Gene3D" id="3.40.50.720">
    <property type="entry name" value="NAD(P)-binding Rossmann-like Domain"/>
    <property type="match status" value="1"/>
</dbReference>
<dbReference type="RefSeq" id="XP_045258191.1">
    <property type="nucleotide sequence ID" value="XM_045401258.1"/>
</dbReference>